<dbReference type="InterPro" id="IPR052030">
    <property type="entry name" value="Peptidase_M20/M20A_hydrolases"/>
</dbReference>
<accession>A0ABU4FXF5</accession>
<comment type="caution">
    <text evidence="2">The sequence shown here is derived from an EMBL/GenBank/DDBJ whole genome shotgun (WGS) entry which is preliminary data.</text>
</comment>
<dbReference type="InterPro" id="IPR017439">
    <property type="entry name" value="Amidohydrolase"/>
</dbReference>
<dbReference type="PANTHER" id="PTHR30575:SF3">
    <property type="entry name" value="PEPTIDASE M20 DIMERISATION DOMAIN-CONTAINING PROTEIN"/>
    <property type="match status" value="1"/>
</dbReference>
<reference evidence="2 3" key="1">
    <citation type="submission" date="2023-06" db="EMBL/GenBank/DDBJ databases">
        <title>Sporosarcina sp. nov., isolated from Korean traditional fermented seafood 'Jeotgal'.</title>
        <authorList>
            <person name="Yang A.-I."/>
            <person name="Shin N.-R."/>
        </authorList>
    </citation>
    <scope>NUCLEOTIDE SEQUENCE [LARGE SCALE GENOMIC DNA]</scope>
    <source>
        <strain evidence="2 3">KCTC3840</strain>
    </source>
</reference>
<dbReference type="SUPFAM" id="SSF55031">
    <property type="entry name" value="Bacterial exopeptidase dimerisation domain"/>
    <property type="match status" value="1"/>
</dbReference>
<protein>
    <submittedName>
        <fullName evidence="2">Amidohydrolase</fullName>
    </submittedName>
</protein>
<gene>
    <name evidence="2" type="ORF">QT716_01945</name>
</gene>
<dbReference type="EMBL" id="JAUBDH010000001">
    <property type="protein sequence ID" value="MDW0108805.1"/>
    <property type="molecule type" value="Genomic_DNA"/>
</dbReference>
<evidence type="ECO:0000313" key="2">
    <source>
        <dbReference type="EMBL" id="MDW0108805.1"/>
    </source>
</evidence>
<organism evidence="2 3">
    <name type="scientific">Sporosarcina aquimarina</name>
    <dbReference type="NCBI Taxonomy" id="114975"/>
    <lineage>
        <taxon>Bacteria</taxon>
        <taxon>Bacillati</taxon>
        <taxon>Bacillota</taxon>
        <taxon>Bacilli</taxon>
        <taxon>Bacillales</taxon>
        <taxon>Caryophanaceae</taxon>
        <taxon>Sporosarcina</taxon>
    </lineage>
</organism>
<dbReference type="NCBIfam" id="TIGR01891">
    <property type="entry name" value="amidohydrolases"/>
    <property type="match status" value="1"/>
</dbReference>
<dbReference type="PANTHER" id="PTHR30575">
    <property type="entry name" value="PEPTIDASE M20"/>
    <property type="match status" value="1"/>
</dbReference>
<dbReference type="InterPro" id="IPR036264">
    <property type="entry name" value="Bact_exopeptidase_dim_dom"/>
</dbReference>
<dbReference type="Pfam" id="PF07687">
    <property type="entry name" value="M20_dimer"/>
    <property type="match status" value="1"/>
</dbReference>
<dbReference type="InterPro" id="IPR011650">
    <property type="entry name" value="Peptidase_M20_dimer"/>
</dbReference>
<keyword evidence="3" id="KW-1185">Reference proteome</keyword>
<dbReference type="Gene3D" id="3.40.630.10">
    <property type="entry name" value="Zn peptidases"/>
    <property type="match status" value="2"/>
</dbReference>
<dbReference type="RefSeq" id="WP_317934068.1">
    <property type="nucleotide sequence ID" value="NZ_JAUBDH010000001.1"/>
</dbReference>
<name>A0ABU4FXF5_9BACL</name>
<dbReference type="SUPFAM" id="SSF53187">
    <property type="entry name" value="Zn-dependent exopeptidases"/>
    <property type="match status" value="1"/>
</dbReference>
<proteinExistence type="predicted"/>
<evidence type="ECO:0000259" key="1">
    <source>
        <dbReference type="Pfam" id="PF07687"/>
    </source>
</evidence>
<feature type="domain" description="Peptidase M20 dimerisation" evidence="1">
    <location>
        <begin position="224"/>
        <end position="316"/>
    </location>
</feature>
<evidence type="ECO:0000313" key="3">
    <source>
        <dbReference type="Proteomes" id="UP001280629"/>
    </source>
</evidence>
<sequence length="428" mass="46044">MVYKLEEKLTEWRRDLHRHPEQGFLEMRTASKVAAEVTRLGFTVRLAEEVMALHEMMGTPPLKTIVDHYKWAVNNGADPEFIEHFASGCTGVVADWDTGRPGPTTVFRVDMDALPIFESMDEEHIPGQLGFRSINEGSMHACGHDAHTAIGIGLATMVAEDPEAFNGIIRIVFQPAEEGTRGAKSMTEAGIVDDADFFIASHIGTGVPHGEFVAAANGFMATTKMDVTFRGRASHAGAQPEEGKNALLAAANATLNLHAISRHSGGASRVNVGELQGGGGRNVIADTAFMKIETRGETSEVNDFVRNQAKNILQGAALMYDAECDIHIVGEAISCKCSEGLAAMVGAVAKETMGITKVHKADNVSAGSEDATYFMERVKAKGGQATYCIFGTELAAGHHNEKFDIKEETLPVAVDVLYRTVLALNGRE</sequence>
<dbReference type="Pfam" id="PF01546">
    <property type="entry name" value="Peptidase_M20"/>
    <property type="match status" value="1"/>
</dbReference>
<dbReference type="Proteomes" id="UP001280629">
    <property type="component" value="Unassembled WGS sequence"/>
</dbReference>
<dbReference type="InterPro" id="IPR002933">
    <property type="entry name" value="Peptidase_M20"/>
</dbReference>
<dbReference type="PIRSF" id="PIRSF005962">
    <property type="entry name" value="Pept_M20D_amidohydro"/>
    <property type="match status" value="1"/>
</dbReference>